<accession>A0ABR0SXB4</accession>
<dbReference type="InterPro" id="IPR014895">
    <property type="entry name" value="Alginate_lyase_2"/>
</dbReference>
<reference evidence="3 4" key="1">
    <citation type="submission" date="2024-01" db="EMBL/GenBank/DDBJ databases">
        <title>Complete genome of Cladobotryum mycophilum ATHUM6906.</title>
        <authorList>
            <person name="Christinaki A.C."/>
            <person name="Myridakis A.I."/>
            <person name="Kouvelis V.N."/>
        </authorList>
    </citation>
    <scope>NUCLEOTIDE SEQUENCE [LARGE SCALE GENOMIC DNA]</scope>
    <source>
        <strain evidence="3 4">ATHUM6906</strain>
    </source>
</reference>
<dbReference type="Gene3D" id="2.60.120.200">
    <property type="match status" value="1"/>
</dbReference>
<gene>
    <name evidence="3" type="ORF">PT974_02135</name>
</gene>
<dbReference type="Proteomes" id="UP001338125">
    <property type="component" value="Unassembled WGS sequence"/>
</dbReference>
<evidence type="ECO:0000313" key="3">
    <source>
        <dbReference type="EMBL" id="KAK5996792.1"/>
    </source>
</evidence>
<feature type="signal peptide" evidence="1">
    <location>
        <begin position="1"/>
        <end position="24"/>
    </location>
</feature>
<dbReference type="InterPro" id="IPR013320">
    <property type="entry name" value="ConA-like_dom_sf"/>
</dbReference>
<comment type="caution">
    <text evidence="3">The sequence shown here is derived from an EMBL/GenBank/DDBJ whole genome shotgun (WGS) entry which is preliminary data.</text>
</comment>
<name>A0ABR0SXB4_9HYPO</name>
<organism evidence="3 4">
    <name type="scientific">Cladobotryum mycophilum</name>
    <dbReference type="NCBI Taxonomy" id="491253"/>
    <lineage>
        <taxon>Eukaryota</taxon>
        <taxon>Fungi</taxon>
        <taxon>Dikarya</taxon>
        <taxon>Ascomycota</taxon>
        <taxon>Pezizomycotina</taxon>
        <taxon>Sordariomycetes</taxon>
        <taxon>Hypocreomycetidae</taxon>
        <taxon>Hypocreales</taxon>
        <taxon>Hypocreaceae</taxon>
        <taxon>Cladobotryum</taxon>
    </lineage>
</organism>
<feature type="domain" description="Alginate lyase 2" evidence="2">
    <location>
        <begin position="63"/>
        <end position="136"/>
    </location>
</feature>
<protein>
    <recommendedName>
        <fullName evidence="2">Alginate lyase 2 domain-containing protein</fullName>
    </recommendedName>
</protein>
<dbReference type="SUPFAM" id="SSF49899">
    <property type="entry name" value="Concanavalin A-like lectins/glucanases"/>
    <property type="match status" value="1"/>
</dbReference>
<evidence type="ECO:0000313" key="4">
    <source>
        <dbReference type="Proteomes" id="UP001338125"/>
    </source>
</evidence>
<evidence type="ECO:0000256" key="1">
    <source>
        <dbReference type="SAM" id="SignalP"/>
    </source>
</evidence>
<dbReference type="EMBL" id="JAVFKD010000002">
    <property type="protein sequence ID" value="KAK5996792.1"/>
    <property type="molecule type" value="Genomic_DNA"/>
</dbReference>
<evidence type="ECO:0000259" key="2">
    <source>
        <dbReference type="Pfam" id="PF08787"/>
    </source>
</evidence>
<keyword evidence="4" id="KW-1185">Reference proteome</keyword>
<sequence length="260" mass="28692">MNIKSSLCAFFLYYFALIITIAKQQQPCADLALPCLFSSSRPSAPTSSTPPRLNPDCAPGGNFDLSNWRLELPTAQPATVEGAKLTGCQGYQDEYFYTQKSDGALVMTVPDRSSNKTRCVTTPTRKYCHNELRELAVMKTKGRMCVGQIHMDESISNLPVAELFVYDSGGVEIGVQTCRTCQQGRFWVGGVTPYQKFKYDLWYEGGSVSVSLNDGDVYTFNATGLDSPDSFFRLGNYNHANSVDSTYGEVHVYDIAVSHG</sequence>
<feature type="domain" description="Alginate lyase 2" evidence="2">
    <location>
        <begin position="139"/>
        <end position="259"/>
    </location>
</feature>
<feature type="chain" id="PRO_5046852563" description="Alginate lyase 2 domain-containing protein" evidence="1">
    <location>
        <begin position="25"/>
        <end position="260"/>
    </location>
</feature>
<proteinExistence type="predicted"/>
<keyword evidence="1" id="KW-0732">Signal</keyword>
<dbReference type="Pfam" id="PF08787">
    <property type="entry name" value="Alginate_lyase2"/>
    <property type="match status" value="2"/>
</dbReference>